<reference evidence="1" key="1">
    <citation type="submission" date="2022-06" db="EMBL/GenBank/DDBJ databases">
        <authorList>
            <person name="Berger JAMES D."/>
            <person name="Berger JAMES D."/>
        </authorList>
    </citation>
    <scope>NUCLEOTIDE SEQUENCE [LARGE SCALE GENOMIC DNA]</scope>
</reference>
<dbReference type="AlphaFoldDB" id="A0AA85J6S2"/>
<dbReference type="Proteomes" id="UP000050795">
    <property type="component" value="Unassembled WGS sequence"/>
</dbReference>
<organism evidence="1 2">
    <name type="scientific">Trichobilharzia regenti</name>
    <name type="common">Nasal bird schistosome</name>
    <dbReference type="NCBI Taxonomy" id="157069"/>
    <lineage>
        <taxon>Eukaryota</taxon>
        <taxon>Metazoa</taxon>
        <taxon>Spiralia</taxon>
        <taxon>Lophotrochozoa</taxon>
        <taxon>Platyhelminthes</taxon>
        <taxon>Trematoda</taxon>
        <taxon>Digenea</taxon>
        <taxon>Strigeidida</taxon>
        <taxon>Schistosomatoidea</taxon>
        <taxon>Schistosomatidae</taxon>
        <taxon>Trichobilharzia</taxon>
    </lineage>
</organism>
<reference evidence="2" key="2">
    <citation type="submission" date="2023-11" db="UniProtKB">
        <authorList>
            <consortium name="WormBaseParasite"/>
        </authorList>
    </citation>
    <scope>IDENTIFICATION</scope>
</reference>
<evidence type="ECO:0000313" key="1">
    <source>
        <dbReference type="Proteomes" id="UP000050795"/>
    </source>
</evidence>
<evidence type="ECO:0000313" key="2">
    <source>
        <dbReference type="WBParaSite" id="TREG1_137110.1"/>
    </source>
</evidence>
<dbReference type="Gene3D" id="3.90.190.10">
    <property type="entry name" value="Protein tyrosine phosphatase superfamily"/>
    <property type="match status" value="1"/>
</dbReference>
<name>A0AA85J6S2_TRIRE</name>
<proteinExistence type="predicted"/>
<keyword evidence="1" id="KW-1185">Reference proteome</keyword>
<dbReference type="InterPro" id="IPR029021">
    <property type="entry name" value="Prot-tyrosine_phosphatase-like"/>
</dbReference>
<dbReference type="WBParaSite" id="TREG1_137110.1">
    <property type="protein sequence ID" value="TREG1_137110.1"/>
    <property type="gene ID" value="TREG1_137110"/>
</dbReference>
<accession>A0AA85J6S2</accession>
<protein>
    <submittedName>
        <fullName evidence="2">Uncharacterized protein</fullName>
    </submittedName>
</protein>
<sequence length="64" mass="7241">VQHCVFSLNGFPNLATMILFCHKVYDWLALDESHIILLHAEGEEAKVRLLLLILALNAFYGSLD</sequence>